<dbReference type="SUPFAM" id="SSF53474">
    <property type="entry name" value="alpha/beta-Hydrolases"/>
    <property type="match status" value="1"/>
</dbReference>
<dbReference type="Pfam" id="PF00561">
    <property type="entry name" value="Abhydrolase_1"/>
    <property type="match status" value="1"/>
</dbReference>
<dbReference type="AlphaFoldDB" id="A0A1I4EXB9"/>
<sequence>MKRRFADLAWGQVHYRIGGDGGVPLVMLHGGAANGASLLPAAGLIATTRLVLVPDLPGCGESDALPMPQPEIDDLADALVALLDALGLPQVDIHGAHLGARIAVEAALRHPARARRVILDGVGFYEEAARQAMLAQVAPAIVPDAEGDYLHAAFGMCRAYFRYFPWFERDAAHRRAGPPPSAAAIHAKLLEVLRNGTTYPRAYHAALRYRMEDRLPLLRSPALLAFARTDNVFPQRHRAAALLPDATMVETPGSADIATTAAIFTRFLDAQSFPQRGDEP</sequence>
<dbReference type="GO" id="GO:0046503">
    <property type="term" value="P:glycerolipid catabolic process"/>
    <property type="evidence" value="ECO:0007669"/>
    <property type="project" value="TreeGrafter"/>
</dbReference>
<dbReference type="InterPro" id="IPR050471">
    <property type="entry name" value="AB_hydrolase"/>
</dbReference>
<evidence type="ECO:0000313" key="3">
    <source>
        <dbReference type="Proteomes" id="UP000199473"/>
    </source>
</evidence>
<keyword evidence="3" id="KW-1185">Reference proteome</keyword>
<dbReference type="RefSeq" id="WP_175534214.1">
    <property type="nucleotide sequence ID" value="NZ_FOSQ01000020.1"/>
</dbReference>
<organism evidence="2 3">
    <name type="scientific">Falsiroseomonas stagni DSM 19981</name>
    <dbReference type="NCBI Taxonomy" id="1123062"/>
    <lineage>
        <taxon>Bacteria</taxon>
        <taxon>Pseudomonadati</taxon>
        <taxon>Pseudomonadota</taxon>
        <taxon>Alphaproteobacteria</taxon>
        <taxon>Acetobacterales</taxon>
        <taxon>Roseomonadaceae</taxon>
        <taxon>Falsiroseomonas</taxon>
    </lineage>
</organism>
<gene>
    <name evidence="2" type="ORF">SAMN02745775_12023</name>
</gene>
<proteinExistence type="predicted"/>
<dbReference type="PRINTS" id="PR00111">
    <property type="entry name" value="ABHYDROLASE"/>
</dbReference>
<protein>
    <submittedName>
        <fullName evidence="2">Pimeloyl-ACP methyl ester carboxylesterase</fullName>
    </submittedName>
</protein>
<reference evidence="2 3" key="1">
    <citation type="submission" date="2016-10" db="EMBL/GenBank/DDBJ databases">
        <authorList>
            <person name="de Groot N.N."/>
        </authorList>
    </citation>
    <scope>NUCLEOTIDE SEQUENCE [LARGE SCALE GENOMIC DNA]</scope>
    <source>
        <strain evidence="2 3">DSM 19981</strain>
    </source>
</reference>
<dbReference type="EMBL" id="FOSQ01000020">
    <property type="protein sequence ID" value="SFL10365.1"/>
    <property type="molecule type" value="Genomic_DNA"/>
</dbReference>
<dbReference type="STRING" id="1123062.SAMN02745775_12023"/>
<dbReference type="InterPro" id="IPR029058">
    <property type="entry name" value="AB_hydrolase_fold"/>
</dbReference>
<dbReference type="Gene3D" id="3.40.50.1820">
    <property type="entry name" value="alpha/beta hydrolase"/>
    <property type="match status" value="1"/>
</dbReference>
<dbReference type="Proteomes" id="UP000199473">
    <property type="component" value="Unassembled WGS sequence"/>
</dbReference>
<dbReference type="GO" id="GO:0004806">
    <property type="term" value="F:triacylglycerol lipase activity"/>
    <property type="evidence" value="ECO:0007669"/>
    <property type="project" value="TreeGrafter"/>
</dbReference>
<dbReference type="PANTHER" id="PTHR43433:SF5">
    <property type="entry name" value="AB HYDROLASE-1 DOMAIN-CONTAINING PROTEIN"/>
    <property type="match status" value="1"/>
</dbReference>
<name>A0A1I4EXB9_9PROT</name>
<accession>A0A1I4EXB9</accession>
<feature type="domain" description="AB hydrolase-1" evidence="1">
    <location>
        <begin position="24"/>
        <end position="122"/>
    </location>
</feature>
<evidence type="ECO:0000259" key="1">
    <source>
        <dbReference type="Pfam" id="PF00561"/>
    </source>
</evidence>
<dbReference type="PANTHER" id="PTHR43433">
    <property type="entry name" value="HYDROLASE, ALPHA/BETA FOLD FAMILY PROTEIN"/>
    <property type="match status" value="1"/>
</dbReference>
<dbReference type="InterPro" id="IPR000073">
    <property type="entry name" value="AB_hydrolase_1"/>
</dbReference>
<evidence type="ECO:0000313" key="2">
    <source>
        <dbReference type="EMBL" id="SFL10365.1"/>
    </source>
</evidence>